<dbReference type="Gene3D" id="3.40.50.300">
    <property type="entry name" value="P-loop containing nucleotide triphosphate hydrolases"/>
    <property type="match status" value="1"/>
</dbReference>
<keyword evidence="2" id="KW-1185">Reference proteome</keyword>
<evidence type="ECO:0000313" key="1">
    <source>
        <dbReference type="EMBL" id="KZX16060.1"/>
    </source>
</evidence>
<dbReference type="Pfam" id="PF05673">
    <property type="entry name" value="DUF815"/>
    <property type="match status" value="1"/>
</dbReference>
<dbReference type="PANTHER" id="PTHR42935">
    <property type="entry name" value="SLR0930 PROTEIN"/>
    <property type="match status" value="1"/>
</dbReference>
<dbReference type="STRING" id="49547.MBCUR_01280"/>
<accession>A0A166DXL8</accession>
<reference evidence="1 2" key="1">
    <citation type="submission" date="2016-04" db="EMBL/GenBank/DDBJ databases">
        <title>Genome sequence of Methanobrevibacter curvatus DSM 11111.</title>
        <authorList>
            <person name="Poehlein A."/>
            <person name="Seedorf H."/>
            <person name="Daniel R."/>
        </authorList>
    </citation>
    <scope>NUCLEOTIDE SEQUENCE [LARGE SCALE GENOMIC DNA]</scope>
    <source>
        <strain evidence="1 2">DSM 11111</strain>
    </source>
</reference>
<dbReference type="PATRIC" id="fig|49547.3.peg.138"/>
<dbReference type="PANTHER" id="PTHR42935:SF1">
    <property type="entry name" value="SLR0930 PROTEIN"/>
    <property type="match status" value="1"/>
</dbReference>
<dbReference type="SUPFAM" id="SSF52540">
    <property type="entry name" value="P-loop containing nucleoside triphosphate hydrolases"/>
    <property type="match status" value="1"/>
</dbReference>
<dbReference type="AlphaFoldDB" id="A0A166DXL8"/>
<protein>
    <submittedName>
        <fullName evidence="1">Uncharacterized protein</fullName>
    </submittedName>
</protein>
<sequence length="259" mass="30124">MHDIMINWEKTPAAIYRSKKGQLKPIFNNDPVKLDDLINIDHQKGILYQNTSKFTQGKMASHALIWGSRGTGKSSLVKALLNHFYSDGLRIIEFFKDDLEDLIDVVDEIRDLPYKFIIFCDDLSFDLNDASYKSIKVIMEGSVELPPNNILFYATSNRRHLIPEYFRDNDGVDVGSEEIHYSDSVEEKLSLADRFGLWISFYQGNQKEFLELIDSYFSDLDNEKREKLHKMAKNFSNLRSSRSGRTAKQFFQIYGEDFE</sequence>
<dbReference type="InterPro" id="IPR008533">
    <property type="entry name" value="DUF815"/>
</dbReference>
<name>A0A166DXL8_9EURY</name>
<gene>
    <name evidence="1" type="ORF">MBCUR_01280</name>
</gene>
<dbReference type="InterPro" id="IPR027417">
    <property type="entry name" value="P-loop_NTPase"/>
</dbReference>
<evidence type="ECO:0000313" key="2">
    <source>
        <dbReference type="Proteomes" id="UP000077245"/>
    </source>
</evidence>
<organism evidence="1 2">
    <name type="scientific">Methanobrevibacter curvatus</name>
    <dbReference type="NCBI Taxonomy" id="49547"/>
    <lineage>
        <taxon>Archaea</taxon>
        <taxon>Methanobacteriati</taxon>
        <taxon>Methanobacteriota</taxon>
        <taxon>Methanomada group</taxon>
        <taxon>Methanobacteria</taxon>
        <taxon>Methanobacteriales</taxon>
        <taxon>Methanobacteriaceae</taxon>
        <taxon>Methanobrevibacter</taxon>
    </lineage>
</organism>
<proteinExistence type="predicted"/>
<dbReference type="EMBL" id="LWMV01000019">
    <property type="protein sequence ID" value="KZX16060.1"/>
    <property type="molecule type" value="Genomic_DNA"/>
</dbReference>
<comment type="caution">
    <text evidence="1">The sequence shown here is derived from an EMBL/GenBank/DDBJ whole genome shotgun (WGS) entry which is preliminary data.</text>
</comment>
<dbReference type="Proteomes" id="UP000077245">
    <property type="component" value="Unassembled WGS sequence"/>
</dbReference>